<organism evidence="7 8">
    <name type="scientific">Paramormyrops kingsleyae</name>
    <dbReference type="NCBI Taxonomy" id="1676925"/>
    <lineage>
        <taxon>Eukaryota</taxon>
        <taxon>Metazoa</taxon>
        <taxon>Chordata</taxon>
        <taxon>Craniata</taxon>
        <taxon>Vertebrata</taxon>
        <taxon>Euteleostomi</taxon>
        <taxon>Actinopterygii</taxon>
        <taxon>Neopterygii</taxon>
        <taxon>Teleostei</taxon>
        <taxon>Osteoglossocephala</taxon>
        <taxon>Osteoglossomorpha</taxon>
        <taxon>Osteoglossiformes</taxon>
        <taxon>Mormyridae</taxon>
        <taxon>Paramormyrops</taxon>
    </lineage>
</organism>
<feature type="transmembrane region" description="Helical" evidence="5">
    <location>
        <begin position="41"/>
        <end position="59"/>
    </location>
</feature>
<sequence>RVNDAEVTPEEREEFLPHMPDEQNQSHFTDFVGKTSLRMSIFNLSNAIMGSGILGLAYAMANTGIILFVILLTSIATLSAYSIHLLLRSAGIVGIRSYEQLGNQAFGVRGKVLAACVISIHNIGAISSYLFIVKSELPLVIGAFLGTPSNSGEWYLKGDYLIIIASLIIILPLALMRQLGYLGYSSGLSLTCMVFFLISVIYKKFNVGCPLEDHNLTQPLTVMVNSTSEDDVCEAKLITFNSRTAYAIPIVAFAFVCHPEVLPIYTELWKATKKRMQRVANISIIAMFVMYLLTAVFGYLTFYDKVESELIYTYKGDSADHLILCVRLAVLMAVTLTVPVIIFPIRRALLQIFFHDKPFSWVRHISVTFGLLVFVNILVILVANIKDIFGVIGATSAPTLIFILPGIFYIRIVPKNLEPLNSRPKIQAACFAAAGLLLMVISISLIIMDWVSGGQ</sequence>
<dbReference type="GO" id="GO:0005886">
    <property type="term" value="C:plasma membrane"/>
    <property type="evidence" value="ECO:0007669"/>
    <property type="project" value="TreeGrafter"/>
</dbReference>
<dbReference type="PANTHER" id="PTHR22950">
    <property type="entry name" value="AMINO ACID TRANSPORTER"/>
    <property type="match status" value="1"/>
</dbReference>
<dbReference type="GO" id="GO:0032329">
    <property type="term" value="P:serine transport"/>
    <property type="evidence" value="ECO:0007669"/>
    <property type="project" value="TreeGrafter"/>
</dbReference>
<dbReference type="Ensembl" id="ENSPKIT00000005312.1">
    <property type="protein sequence ID" value="ENSPKIP00000024603.1"/>
    <property type="gene ID" value="ENSPKIG00000007772.1"/>
</dbReference>
<reference evidence="7" key="2">
    <citation type="submission" date="2025-09" db="UniProtKB">
        <authorList>
            <consortium name="Ensembl"/>
        </authorList>
    </citation>
    <scope>IDENTIFICATION</scope>
</reference>
<feature type="transmembrane region" description="Helical" evidence="5">
    <location>
        <begin position="65"/>
        <end position="87"/>
    </location>
</feature>
<feature type="transmembrane region" description="Helical" evidence="5">
    <location>
        <begin position="181"/>
        <end position="202"/>
    </location>
</feature>
<dbReference type="GO" id="GO:0015187">
    <property type="term" value="F:glycine transmembrane transporter activity"/>
    <property type="evidence" value="ECO:0007669"/>
    <property type="project" value="TreeGrafter"/>
</dbReference>
<evidence type="ECO:0000256" key="2">
    <source>
        <dbReference type="ARBA" id="ARBA00022692"/>
    </source>
</evidence>
<evidence type="ECO:0000259" key="6">
    <source>
        <dbReference type="Pfam" id="PF01490"/>
    </source>
</evidence>
<evidence type="ECO:0000256" key="4">
    <source>
        <dbReference type="ARBA" id="ARBA00023136"/>
    </source>
</evidence>
<dbReference type="AlphaFoldDB" id="A0A3B3S249"/>
<accession>A0A3B3S249</accession>
<keyword evidence="4 5" id="KW-0472">Membrane</keyword>
<dbReference type="GO" id="GO:0015186">
    <property type="term" value="F:L-glutamine transmembrane transporter activity"/>
    <property type="evidence" value="ECO:0007669"/>
    <property type="project" value="TreeGrafter"/>
</dbReference>
<feature type="transmembrane region" description="Helical" evidence="5">
    <location>
        <begin position="321"/>
        <end position="343"/>
    </location>
</feature>
<feature type="transmembrane region" description="Helical" evidence="5">
    <location>
        <begin position="364"/>
        <end position="382"/>
    </location>
</feature>
<proteinExistence type="predicted"/>
<comment type="subcellular location">
    <subcellularLocation>
        <location evidence="1">Membrane</location>
        <topology evidence="1">Multi-pass membrane protein</topology>
    </subcellularLocation>
</comment>
<evidence type="ECO:0000313" key="8">
    <source>
        <dbReference type="Proteomes" id="UP000261540"/>
    </source>
</evidence>
<dbReference type="InterPro" id="IPR013057">
    <property type="entry name" value="AA_transpt_TM"/>
</dbReference>
<evidence type="ECO:0000256" key="5">
    <source>
        <dbReference type="SAM" id="Phobius"/>
    </source>
</evidence>
<feature type="transmembrane region" description="Helical" evidence="5">
    <location>
        <begin position="246"/>
        <end position="266"/>
    </location>
</feature>
<dbReference type="Proteomes" id="UP000261540">
    <property type="component" value="Unplaced"/>
</dbReference>
<feature type="transmembrane region" description="Helical" evidence="5">
    <location>
        <begin position="154"/>
        <end position="174"/>
    </location>
</feature>
<dbReference type="GO" id="GO:0089709">
    <property type="term" value="P:L-histidine transmembrane transport"/>
    <property type="evidence" value="ECO:0007669"/>
    <property type="project" value="TreeGrafter"/>
</dbReference>
<evidence type="ECO:0000256" key="1">
    <source>
        <dbReference type="ARBA" id="ARBA00004141"/>
    </source>
</evidence>
<dbReference type="PANTHER" id="PTHR22950:SF665">
    <property type="entry name" value="SODIUM-COUPLED NEUTRAL AMINO ACID TRANSPORTER 3"/>
    <property type="match status" value="1"/>
</dbReference>
<dbReference type="STRING" id="1676925.ENSPKIP00000024603"/>
<dbReference type="GeneTree" id="ENSGT00940000161233"/>
<dbReference type="Pfam" id="PF01490">
    <property type="entry name" value="Aa_trans"/>
    <property type="match status" value="1"/>
</dbReference>
<protein>
    <submittedName>
        <fullName evidence="7">Solute carrier family 38 member 5</fullName>
    </submittedName>
</protein>
<name>A0A3B3S249_9TELE</name>
<reference evidence="7" key="1">
    <citation type="submission" date="2025-08" db="UniProtKB">
        <authorList>
            <consortium name="Ensembl"/>
        </authorList>
    </citation>
    <scope>IDENTIFICATION</scope>
</reference>
<evidence type="ECO:0000313" key="7">
    <source>
        <dbReference type="Ensembl" id="ENSPKIP00000024603.1"/>
    </source>
</evidence>
<keyword evidence="2 5" id="KW-0812">Transmembrane</keyword>
<feature type="transmembrane region" description="Helical" evidence="5">
    <location>
        <begin position="112"/>
        <end position="132"/>
    </location>
</feature>
<feature type="transmembrane region" description="Helical" evidence="5">
    <location>
        <begin position="388"/>
        <end position="410"/>
    </location>
</feature>
<feature type="transmembrane region" description="Helical" evidence="5">
    <location>
        <begin position="431"/>
        <end position="451"/>
    </location>
</feature>
<feature type="transmembrane region" description="Helical" evidence="5">
    <location>
        <begin position="278"/>
        <end position="301"/>
    </location>
</feature>
<keyword evidence="8" id="KW-1185">Reference proteome</keyword>
<keyword evidence="3 5" id="KW-1133">Transmembrane helix</keyword>
<evidence type="ECO:0000256" key="3">
    <source>
        <dbReference type="ARBA" id="ARBA00022989"/>
    </source>
</evidence>
<feature type="domain" description="Amino acid transporter transmembrane" evidence="6">
    <location>
        <begin position="34"/>
        <end position="447"/>
    </location>
</feature>